<feature type="non-terminal residue" evidence="1">
    <location>
        <position position="1"/>
    </location>
</feature>
<dbReference type="EMBL" id="ML208277">
    <property type="protein sequence ID" value="TFK73295.1"/>
    <property type="molecule type" value="Genomic_DNA"/>
</dbReference>
<dbReference type="Proteomes" id="UP000308600">
    <property type="component" value="Unassembled WGS sequence"/>
</dbReference>
<accession>A0ACD3B657</accession>
<feature type="non-terminal residue" evidence="1">
    <location>
        <position position="439"/>
    </location>
</feature>
<reference evidence="1 2" key="1">
    <citation type="journal article" date="2019" name="Nat. Ecol. Evol.">
        <title>Megaphylogeny resolves global patterns of mushroom evolution.</title>
        <authorList>
            <person name="Varga T."/>
            <person name="Krizsan K."/>
            <person name="Foldi C."/>
            <person name="Dima B."/>
            <person name="Sanchez-Garcia M."/>
            <person name="Sanchez-Ramirez S."/>
            <person name="Szollosi G.J."/>
            <person name="Szarkandi J.G."/>
            <person name="Papp V."/>
            <person name="Albert L."/>
            <person name="Andreopoulos W."/>
            <person name="Angelini C."/>
            <person name="Antonin V."/>
            <person name="Barry K.W."/>
            <person name="Bougher N.L."/>
            <person name="Buchanan P."/>
            <person name="Buyck B."/>
            <person name="Bense V."/>
            <person name="Catcheside P."/>
            <person name="Chovatia M."/>
            <person name="Cooper J."/>
            <person name="Damon W."/>
            <person name="Desjardin D."/>
            <person name="Finy P."/>
            <person name="Geml J."/>
            <person name="Haridas S."/>
            <person name="Hughes K."/>
            <person name="Justo A."/>
            <person name="Karasinski D."/>
            <person name="Kautmanova I."/>
            <person name="Kiss B."/>
            <person name="Kocsube S."/>
            <person name="Kotiranta H."/>
            <person name="LaButti K.M."/>
            <person name="Lechner B.E."/>
            <person name="Liimatainen K."/>
            <person name="Lipzen A."/>
            <person name="Lukacs Z."/>
            <person name="Mihaltcheva S."/>
            <person name="Morgado L.N."/>
            <person name="Niskanen T."/>
            <person name="Noordeloos M.E."/>
            <person name="Ohm R.A."/>
            <person name="Ortiz-Santana B."/>
            <person name="Ovrebo C."/>
            <person name="Racz N."/>
            <person name="Riley R."/>
            <person name="Savchenko A."/>
            <person name="Shiryaev A."/>
            <person name="Soop K."/>
            <person name="Spirin V."/>
            <person name="Szebenyi C."/>
            <person name="Tomsovsky M."/>
            <person name="Tulloss R.E."/>
            <person name="Uehling J."/>
            <person name="Grigoriev I.V."/>
            <person name="Vagvolgyi C."/>
            <person name="Papp T."/>
            <person name="Martin F.M."/>
            <person name="Miettinen O."/>
            <person name="Hibbett D.S."/>
            <person name="Nagy L.G."/>
        </authorList>
    </citation>
    <scope>NUCLEOTIDE SEQUENCE [LARGE SCALE GENOMIC DNA]</scope>
    <source>
        <strain evidence="1 2">NL-1719</strain>
    </source>
</reference>
<evidence type="ECO:0000313" key="1">
    <source>
        <dbReference type="EMBL" id="TFK73295.1"/>
    </source>
</evidence>
<sequence>VLLAGLSAANAYWLMGMNFIVTERLDPIVSPGGVSGHAHSVVGGSNFGPNVNTALLRQSTCTSTPIPQDKSSYWFPPMLTFCASNFRICISSMRNLLDNKKNSNHDLDGLMEASPALIVLDYLFNDQPGTTTAFPDDFRMISGDPTLRTYDGTSSAQRAVTFLCLDFNGVSQTYNSLPPTACPSGIRAQINFPSCWDGKNVDSSDHKSHVAFLSGGPDSGTCTDPNYPITLPRLFMEVYWNSNTFDGFRSQAMNSNQPFVYSYGDPTGYGYHADFFNGWASGVLQKAVDQCHCNIYGDPTCCAQAGIFDLTQGQSCTISAAVNEPVLGTLPKLPGNNPVQPQGTRATMSPATSTPAIVSPVYVYTNNGNTPVATVAGPSSNGATVSPVLSSSSAVPSSSVVSSSVSSSVAASVTPSVVTSSAAPSSMSSSVVSSSVAPT</sequence>
<protein>
    <submittedName>
        <fullName evidence="1">Uncharacterized protein</fullName>
    </submittedName>
</protein>
<keyword evidence="2" id="KW-1185">Reference proteome</keyword>
<proteinExistence type="predicted"/>
<name>A0ACD3B657_9AGAR</name>
<organism evidence="1 2">
    <name type="scientific">Pluteus cervinus</name>
    <dbReference type="NCBI Taxonomy" id="181527"/>
    <lineage>
        <taxon>Eukaryota</taxon>
        <taxon>Fungi</taxon>
        <taxon>Dikarya</taxon>
        <taxon>Basidiomycota</taxon>
        <taxon>Agaricomycotina</taxon>
        <taxon>Agaricomycetes</taxon>
        <taxon>Agaricomycetidae</taxon>
        <taxon>Agaricales</taxon>
        <taxon>Pluteineae</taxon>
        <taxon>Pluteaceae</taxon>
        <taxon>Pluteus</taxon>
    </lineage>
</organism>
<gene>
    <name evidence="1" type="ORF">BDN72DRAFT_736873</name>
</gene>
<evidence type="ECO:0000313" key="2">
    <source>
        <dbReference type="Proteomes" id="UP000308600"/>
    </source>
</evidence>